<accession>A0ABP5QGH8</accession>
<keyword evidence="1" id="KW-0472">Membrane</keyword>
<keyword evidence="1" id="KW-0812">Transmembrane</keyword>
<proteinExistence type="predicted"/>
<reference evidence="3" key="1">
    <citation type="journal article" date="2019" name="Int. J. Syst. Evol. Microbiol.">
        <title>The Global Catalogue of Microorganisms (GCM) 10K type strain sequencing project: providing services to taxonomists for standard genome sequencing and annotation.</title>
        <authorList>
            <consortium name="The Broad Institute Genomics Platform"/>
            <consortium name="The Broad Institute Genome Sequencing Center for Infectious Disease"/>
            <person name="Wu L."/>
            <person name="Ma J."/>
        </authorList>
    </citation>
    <scope>NUCLEOTIDE SEQUENCE [LARGE SCALE GENOMIC DNA]</scope>
    <source>
        <strain evidence="3">JCM 16117</strain>
    </source>
</reference>
<evidence type="ECO:0000313" key="2">
    <source>
        <dbReference type="EMBL" id="GAA2235213.1"/>
    </source>
</evidence>
<keyword evidence="1" id="KW-1133">Transmembrane helix</keyword>
<keyword evidence="3" id="KW-1185">Reference proteome</keyword>
<evidence type="ECO:0000313" key="3">
    <source>
        <dbReference type="Proteomes" id="UP001500929"/>
    </source>
</evidence>
<name>A0ABP5QGH8_9MICO</name>
<gene>
    <name evidence="2" type="ORF">GCM10009851_20300</name>
</gene>
<evidence type="ECO:0000256" key="1">
    <source>
        <dbReference type="SAM" id="Phobius"/>
    </source>
</evidence>
<organism evidence="2 3">
    <name type="scientific">Herbiconiux moechotypicola</name>
    <dbReference type="NCBI Taxonomy" id="637393"/>
    <lineage>
        <taxon>Bacteria</taxon>
        <taxon>Bacillati</taxon>
        <taxon>Actinomycetota</taxon>
        <taxon>Actinomycetes</taxon>
        <taxon>Micrococcales</taxon>
        <taxon>Microbacteriaceae</taxon>
        <taxon>Herbiconiux</taxon>
    </lineage>
</organism>
<dbReference type="Proteomes" id="UP001500929">
    <property type="component" value="Unassembled WGS sequence"/>
</dbReference>
<sequence>MSHEPSLPLRRSGLRTAAWLAVVVVLGALVQGLLVWIAPPLPLSTAALALAAASGVALFAATTAAWLIAAPAATAAASPRRILALTAATGVAAAAVAVASPYLVLLVVPIGCLLIAGAGPRGAGSLVRRHPWRVVALALATALAVVLGWVAALLFGLFVTGAPASIVTWLVAGTLGTVVIDRWSALAARA</sequence>
<feature type="transmembrane region" description="Helical" evidence="1">
    <location>
        <begin position="82"/>
        <end position="99"/>
    </location>
</feature>
<feature type="transmembrane region" description="Helical" evidence="1">
    <location>
        <begin position="45"/>
        <end position="70"/>
    </location>
</feature>
<feature type="transmembrane region" description="Helical" evidence="1">
    <location>
        <begin position="166"/>
        <end position="185"/>
    </location>
</feature>
<comment type="caution">
    <text evidence="2">The sequence shown here is derived from an EMBL/GenBank/DDBJ whole genome shotgun (WGS) entry which is preliminary data.</text>
</comment>
<feature type="transmembrane region" description="Helical" evidence="1">
    <location>
        <begin position="105"/>
        <end position="123"/>
    </location>
</feature>
<feature type="transmembrane region" description="Helical" evidence="1">
    <location>
        <begin position="17"/>
        <end position="39"/>
    </location>
</feature>
<dbReference type="RefSeq" id="WP_259479506.1">
    <property type="nucleotide sequence ID" value="NZ_BAAAQY010000005.1"/>
</dbReference>
<dbReference type="EMBL" id="BAAAQY010000005">
    <property type="protein sequence ID" value="GAA2235213.1"/>
    <property type="molecule type" value="Genomic_DNA"/>
</dbReference>
<protein>
    <submittedName>
        <fullName evidence="2">Uncharacterized protein</fullName>
    </submittedName>
</protein>
<feature type="transmembrane region" description="Helical" evidence="1">
    <location>
        <begin position="135"/>
        <end position="160"/>
    </location>
</feature>